<keyword evidence="2 6" id="KW-0963">Cytoplasm</keyword>
<comment type="similarity">
    <text evidence="1 6">Belongs to the diaminopimelate epimerase family.</text>
</comment>
<gene>
    <name evidence="6 8" type="primary">dapF</name>
    <name evidence="8" type="ORF">Ltuc_2416</name>
</gene>
<comment type="pathway">
    <text evidence="6">Amino-acid biosynthesis; L-lysine biosynthesis via DAP pathway; DL-2,6-diaminopimelate from LL-2,6-diaminopimelate: step 1/1.</text>
</comment>
<comment type="caution">
    <text evidence="8">The sequence shown here is derived from an EMBL/GenBank/DDBJ whole genome shotgun (WGS) entry which is preliminary data.</text>
</comment>
<feature type="binding site" evidence="6">
    <location>
        <position position="70"/>
    </location>
    <ligand>
        <name>substrate</name>
    </ligand>
</feature>
<protein>
    <recommendedName>
        <fullName evidence="6 7">Diaminopimelate epimerase</fullName>
        <shortName evidence="6">DAP epimerase</shortName>
        <ecNumber evidence="6 7">5.1.1.7</ecNumber>
    </recommendedName>
    <alternativeName>
        <fullName evidence="6">PLP-independent amino acid racemase</fullName>
    </alternativeName>
</protein>
<evidence type="ECO:0000313" key="8">
    <source>
        <dbReference type="EMBL" id="KTD74569.1"/>
    </source>
</evidence>
<proteinExistence type="inferred from homology"/>
<comment type="catalytic activity">
    <reaction evidence="6">
        <text>(2S,6S)-2,6-diaminopimelate = meso-2,6-diaminopimelate</text>
        <dbReference type="Rhea" id="RHEA:15393"/>
        <dbReference type="ChEBI" id="CHEBI:57609"/>
        <dbReference type="ChEBI" id="CHEBI:57791"/>
        <dbReference type="EC" id="5.1.1.7"/>
    </reaction>
</comment>
<keyword evidence="4 6" id="KW-0457">Lysine biosynthesis</keyword>
<evidence type="ECO:0000313" key="9">
    <source>
        <dbReference type="Proteomes" id="UP000054693"/>
    </source>
</evidence>
<feature type="site" description="Could be important to modulate the pK values of the two catalytic cysteine residues" evidence="6">
    <location>
        <position position="166"/>
    </location>
</feature>
<dbReference type="Pfam" id="PF01678">
    <property type="entry name" value="DAP_epimerase"/>
    <property type="match status" value="2"/>
</dbReference>
<dbReference type="PANTHER" id="PTHR31689:SF0">
    <property type="entry name" value="DIAMINOPIMELATE EPIMERASE"/>
    <property type="match status" value="1"/>
</dbReference>
<dbReference type="Gene3D" id="3.10.310.10">
    <property type="entry name" value="Diaminopimelate Epimerase, Chain A, domain 1"/>
    <property type="match status" value="2"/>
</dbReference>
<dbReference type="GO" id="GO:0005829">
    <property type="term" value="C:cytosol"/>
    <property type="evidence" value="ECO:0007669"/>
    <property type="project" value="TreeGrafter"/>
</dbReference>
<feature type="binding site" evidence="6">
    <location>
        <position position="17"/>
    </location>
    <ligand>
        <name>substrate</name>
    </ligand>
</feature>
<feature type="active site" description="Proton acceptor" evidence="6">
    <location>
        <position position="224"/>
    </location>
</feature>
<evidence type="ECO:0000256" key="3">
    <source>
        <dbReference type="ARBA" id="ARBA00022605"/>
    </source>
</evidence>
<name>A0A0W1A019_9GAMM</name>
<organism evidence="8 9">
    <name type="scientific">Legionella tucsonensis</name>
    <dbReference type="NCBI Taxonomy" id="40335"/>
    <lineage>
        <taxon>Bacteria</taxon>
        <taxon>Pseudomonadati</taxon>
        <taxon>Pseudomonadota</taxon>
        <taxon>Gammaproteobacteria</taxon>
        <taxon>Legionellales</taxon>
        <taxon>Legionellaceae</taxon>
        <taxon>Legionella</taxon>
    </lineage>
</organism>
<dbReference type="GO" id="GO:0008837">
    <property type="term" value="F:diaminopimelate epimerase activity"/>
    <property type="evidence" value="ECO:0007669"/>
    <property type="project" value="UniProtKB-UniRule"/>
</dbReference>
<evidence type="ECO:0000256" key="6">
    <source>
        <dbReference type="HAMAP-Rule" id="MF_00197"/>
    </source>
</evidence>
<feature type="binding site" evidence="6">
    <location>
        <begin position="225"/>
        <end position="226"/>
    </location>
    <ligand>
        <name>substrate</name>
    </ligand>
</feature>
<feature type="site" description="Could be important to modulate the pK values of the two catalytic cysteine residues" evidence="6">
    <location>
        <position position="215"/>
    </location>
</feature>
<reference evidence="8 9" key="1">
    <citation type="submission" date="2015-11" db="EMBL/GenBank/DDBJ databases">
        <title>Genomic analysis of 38 Legionella species identifies large and diverse effector repertoires.</title>
        <authorList>
            <person name="Burstein D."/>
            <person name="Amaro F."/>
            <person name="Zusman T."/>
            <person name="Lifshitz Z."/>
            <person name="Cohen O."/>
            <person name="Gilbert J.A."/>
            <person name="Pupko T."/>
            <person name="Shuman H.A."/>
            <person name="Segal G."/>
        </authorList>
    </citation>
    <scope>NUCLEOTIDE SEQUENCE [LARGE SCALE GENOMIC DNA]</scope>
    <source>
        <strain evidence="8 9">ATCC 49180</strain>
    </source>
</reference>
<dbReference type="AlphaFoldDB" id="A0A0W1A019"/>
<evidence type="ECO:0000256" key="5">
    <source>
        <dbReference type="ARBA" id="ARBA00023235"/>
    </source>
</evidence>
<keyword evidence="3 6" id="KW-0028">Amino-acid biosynthesis</keyword>
<dbReference type="FunFam" id="3.10.310.10:FF:000001">
    <property type="entry name" value="Diaminopimelate epimerase"/>
    <property type="match status" value="1"/>
</dbReference>
<sequence length="280" mass="30605">MVQIMKIKFTKMHGLGNDFIVIDGIHQKINLSPQQIASMAQRNTGVGFDQCLLIESSQQDGIDFNYRIFNADGQEVGQCGNGARCLALFAKYYGLIDKNHLTVATSTTKMNLYINSDSSVSVDMGIPQLTPSAIPFRAKQQAAEYFLELEHNQKISLHALSVGNPHAVLLTENTETAPVHTVGKQISLHPGFPEQANVGFMQIVSPKHIKLRVYERGCGETQACGSGAVAAAAVGRLYHQLDKQIKVTLPGGDLFIDWATFNEPIILTGPAVFVYEGILF</sequence>
<dbReference type="STRING" id="40335.Ltuc_2416"/>
<feature type="binding site" evidence="6">
    <location>
        <position position="50"/>
    </location>
    <ligand>
        <name>substrate</name>
    </ligand>
</feature>
<dbReference type="PATRIC" id="fig|40335.7.peg.2578"/>
<dbReference type="NCBIfam" id="TIGR00652">
    <property type="entry name" value="DapF"/>
    <property type="match status" value="1"/>
</dbReference>
<feature type="binding site" evidence="6">
    <location>
        <position position="197"/>
    </location>
    <ligand>
        <name>substrate</name>
    </ligand>
</feature>
<feature type="binding site" evidence="6">
    <location>
        <begin position="215"/>
        <end position="216"/>
    </location>
    <ligand>
        <name>substrate</name>
    </ligand>
</feature>
<feature type="site" description="Important for dimerization" evidence="6">
    <location>
        <position position="275"/>
    </location>
</feature>
<dbReference type="EC" id="5.1.1.7" evidence="6 7"/>
<dbReference type="EMBL" id="LNZA01000001">
    <property type="protein sequence ID" value="KTD74569.1"/>
    <property type="molecule type" value="Genomic_DNA"/>
</dbReference>
<dbReference type="InterPro" id="IPR001653">
    <property type="entry name" value="DAP_epimerase_DapF"/>
</dbReference>
<evidence type="ECO:0000256" key="7">
    <source>
        <dbReference type="NCBIfam" id="TIGR00652"/>
    </source>
</evidence>
<dbReference type="GO" id="GO:0009089">
    <property type="term" value="P:lysine biosynthetic process via diaminopimelate"/>
    <property type="evidence" value="ECO:0007669"/>
    <property type="project" value="UniProtKB-UniRule"/>
</dbReference>
<dbReference type="HAMAP" id="MF_00197">
    <property type="entry name" value="DAP_epimerase"/>
    <property type="match status" value="1"/>
</dbReference>
<dbReference type="SUPFAM" id="SSF54506">
    <property type="entry name" value="Diaminopimelate epimerase-like"/>
    <property type="match status" value="2"/>
</dbReference>
<feature type="active site" description="Proton donor" evidence="6">
    <location>
        <position position="79"/>
    </location>
</feature>
<accession>A0A0W1A019</accession>
<comment type="function">
    <text evidence="6">Catalyzes the stereoinversion of LL-2,6-diaminopimelate (L,L-DAP) to meso-diaminopimelate (meso-DAP), a precursor of L-lysine and an essential component of the bacterial peptidoglycan.</text>
</comment>
<evidence type="ECO:0000256" key="2">
    <source>
        <dbReference type="ARBA" id="ARBA00022490"/>
    </source>
</evidence>
<feature type="binding site" evidence="6">
    <location>
        <position position="164"/>
    </location>
    <ligand>
        <name>substrate</name>
    </ligand>
</feature>
<feature type="binding site" evidence="6">
    <location>
        <begin position="80"/>
        <end position="81"/>
    </location>
    <ligand>
        <name>substrate</name>
    </ligand>
</feature>
<evidence type="ECO:0000256" key="4">
    <source>
        <dbReference type="ARBA" id="ARBA00023154"/>
    </source>
</evidence>
<comment type="subcellular location">
    <subcellularLocation>
        <location evidence="6">Cytoplasm</location>
    </subcellularLocation>
</comment>
<dbReference type="PANTHER" id="PTHR31689">
    <property type="entry name" value="DIAMINOPIMELATE EPIMERASE, CHLOROPLASTIC"/>
    <property type="match status" value="1"/>
</dbReference>
<dbReference type="Proteomes" id="UP000054693">
    <property type="component" value="Unassembled WGS sequence"/>
</dbReference>
<comment type="subunit">
    <text evidence="6">Homodimer.</text>
</comment>
<evidence type="ECO:0000256" key="1">
    <source>
        <dbReference type="ARBA" id="ARBA00010219"/>
    </source>
</evidence>
<keyword evidence="5 6" id="KW-0413">Isomerase</keyword>
<dbReference type="UniPathway" id="UPA00034">
    <property type="reaction ID" value="UER00025"/>
</dbReference>
<keyword evidence="9" id="KW-1185">Reference proteome</keyword>